<evidence type="ECO:0000256" key="1">
    <source>
        <dbReference type="ARBA" id="ARBA00008425"/>
    </source>
</evidence>
<proteinExistence type="inferred from homology"/>
<dbReference type="InterPro" id="IPR014503">
    <property type="entry name" value="Clavaminate_syn-like"/>
</dbReference>
<evidence type="ECO:0000313" key="7">
    <source>
        <dbReference type="EMBL" id="KKA05245.1"/>
    </source>
</evidence>
<evidence type="ECO:0000313" key="8">
    <source>
        <dbReference type="Proteomes" id="UP000033662"/>
    </source>
</evidence>
<name>A0A0F4XHB2_9PSED</name>
<evidence type="ECO:0000256" key="5">
    <source>
        <dbReference type="PIRSR" id="PIRSR019543-2"/>
    </source>
</evidence>
<keyword evidence="4 5" id="KW-0408">Iron</keyword>
<dbReference type="Proteomes" id="UP000033662">
    <property type="component" value="Unassembled WGS sequence"/>
</dbReference>
<keyword evidence="2 5" id="KW-0479">Metal-binding</keyword>
<gene>
    <name evidence="7" type="ORF">VP02_24065</name>
</gene>
<dbReference type="Gene3D" id="3.60.130.10">
    <property type="entry name" value="Clavaminate synthase-like"/>
    <property type="match status" value="1"/>
</dbReference>
<evidence type="ECO:0000256" key="2">
    <source>
        <dbReference type="ARBA" id="ARBA00022723"/>
    </source>
</evidence>
<comment type="caution">
    <text evidence="7">The sequence shown here is derived from an EMBL/GenBank/DDBJ whole genome shotgun (WGS) entry which is preliminary data.</text>
</comment>
<dbReference type="PIRSF" id="PIRSF019543">
    <property type="entry name" value="Clavaminate_syn"/>
    <property type="match status" value="1"/>
</dbReference>
<dbReference type="GO" id="GO:0005506">
    <property type="term" value="F:iron ion binding"/>
    <property type="evidence" value="ECO:0007669"/>
    <property type="project" value="InterPro"/>
</dbReference>
<evidence type="ECO:0000259" key="6">
    <source>
        <dbReference type="Pfam" id="PF02668"/>
    </source>
</evidence>
<feature type="binding site" evidence="5">
    <location>
        <position position="151"/>
    </location>
    <ligand>
        <name>Fe cation</name>
        <dbReference type="ChEBI" id="CHEBI:24875"/>
    </ligand>
</feature>
<protein>
    <recommendedName>
        <fullName evidence="6">TauD/TfdA-like domain-containing protein</fullName>
    </recommendedName>
</protein>
<dbReference type="OrthoDB" id="480112at2"/>
<feature type="binding site" evidence="5">
    <location>
        <position position="153"/>
    </location>
    <ligand>
        <name>Fe cation</name>
        <dbReference type="ChEBI" id="CHEBI:24875"/>
    </ligand>
</feature>
<dbReference type="GO" id="GO:0016706">
    <property type="term" value="F:2-oxoglutarate-dependent dioxygenase activity"/>
    <property type="evidence" value="ECO:0007669"/>
    <property type="project" value="UniProtKB-ARBA"/>
</dbReference>
<comment type="similarity">
    <text evidence="1">Belongs to the clavaminate synthase family.</text>
</comment>
<dbReference type="EMBL" id="JZXC01000029">
    <property type="protein sequence ID" value="KKA05245.1"/>
    <property type="molecule type" value="Genomic_DNA"/>
</dbReference>
<dbReference type="SUPFAM" id="SSF51197">
    <property type="entry name" value="Clavaminate synthase-like"/>
    <property type="match status" value="1"/>
</dbReference>
<evidence type="ECO:0000256" key="3">
    <source>
        <dbReference type="ARBA" id="ARBA00023002"/>
    </source>
</evidence>
<feature type="domain" description="TauD/TfdA-like" evidence="6">
    <location>
        <begin position="231"/>
        <end position="301"/>
    </location>
</feature>
<dbReference type="InterPro" id="IPR003819">
    <property type="entry name" value="TauD/TfdA-like"/>
</dbReference>
<dbReference type="Pfam" id="PF02668">
    <property type="entry name" value="TauD"/>
    <property type="match status" value="1"/>
</dbReference>
<keyword evidence="3" id="KW-0560">Oxidoreductase</keyword>
<reference evidence="7 8" key="1">
    <citation type="submission" date="2015-03" db="EMBL/GenBank/DDBJ databases">
        <title>Pseudomonas fluorescens 1855-344 Genome sequencing and assembly.</title>
        <authorList>
            <person name="Eng W.W.H."/>
            <person name="Gan H.M."/>
            <person name="Savka M.A."/>
        </authorList>
    </citation>
    <scope>NUCLEOTIDE SEQUENCE [LARGE SCALE GENOMIC DNA]</scope>
    <source>
        <strain evidence="7 8">1855-344</strain>
    </source>
</reference>
<organism evidence="7 8">
    <name type="scientific">Pseudomonas kilonensis</name>
    <dbReference type="NCBI Taxonomy" id="132476"/>
    <lineage>
        <taxon>Bacteria</taxon>
        <taxon>Pseudomonadati</taxon>
        <taxon>Pseudomonadota</taxon>
        <taxon>Gammaproteobacteria</taxon>
        <taxon>Pseudomonadales</taxon>
        <taxon>Pseudomonadaceae</taxon>
        <taxon>Pseudomonas</taxon>
    </lineage>
</organism>
<dbReference type="AlphaFoldDB" id="A0A0F4XHB2"/>
<accession>A0A0F4XHB2</accession>
<evidence type="ECO:0000256" key="4">
    <source>
        <dbReference type="ARBA" id="ARBA00023004"/>
    </source>
</evidence>
<sequence>MTTKIINLELLTQEKHQIRGLLDEIIQNPTMTNQYSFMEKATLYAQELPRRIREEFYNFKRNEDAAAILVSGNPVLTNGAEPTPSRYIELDEDYSLNDAKILHGIYGSLLGEGIGFTSQRDGSLYNNIIPLKEYRTTSNSSSGSILDFGFHVEDAFHPARAEYLGLVCMRNDERVATVISCIDDIALNAEEKQILFEPRFKISHNPIHDTSDIVEETSQAILFGHKNAPYVRVNAAALDLNEYEGIERQALEKLLNHFAENRIAVTLKATDCFFVDNYRCVHARDSFQANYGDGARWLARVVFASSLKKSREMRSSINTRAINA</sequence>
<dbReference type="InterPro" id="IPR042098">
    <property type="entry name" value="TauD-like_sf"/>
</dbReference>
<dbReference type="PATRIC" id="fig|132476.4.peg.3508"/>